<proteinExistence type="predicted"/>
<evidence type="ECO:0000256" key="1">
    <source>
        <dbReference type="ARBA" id="ARBA00022679"/>
    </source>
</evidence>
<dbReference type="Proteomes" id="UP001321542">
    <property type="component" value="Chromosome"/>
</dbReference>
<reference evidence="4 5" key="2">
    <citation type="journal article" date="2023" name="ChemBioChem">
        <title>Acyltransferase Domain Exchange between Two Independent Type I Polyketide Synthases in the Same Producer Strain of Macrolide Antibiotics.</title>
        <authorList>
            <person name="Kudo F."/>
            <person name="Kishikawa K."/>
            <person name="Tsuboi K."/>
            <person name="Kido T."/>
            <person name="Usui T."/>
            <person name="Hashimoto J."/>
            <person name="Shin-Ya K."/>
            <person name="Miyanaga A."/>
            <person name="Eguchi T."/>
        </authorList>
    </citation>
    <scope>NUCLEOTIDE SEQUENCE [LARGE SCALE GENOMIC DNA]</scope>
    <source>
        <strain evidence="4 5">A-8890</strain>
    </source>
</reference>
<dbReference type="InterPro" id="IPR000182">
    <property type="entry name" value="GNAT_dom"/>
</dbReference>
<gene>
    <name evidence="4" type="ORF">SGFS_053650</name>
</gene>
<dbReference type="EMBL" id="AP018448">
    <property type="protein sequence ID" value="BBC34071.1"/>
    <property type="molecule type" value="Genomic_DNA"/>
</dbReference>
<keyword evidence="2" id="KW-0012">Acyltransferase</keyword>
<evidence type="ECO:0000313" key="5">
    <source>
        <dbReference type="Proteomes" id="UP001321542"/>
    </source>
</evidence>
<name>A0ABM7FD85_9ACTN</name>
<evidence type="ECO:0000256" key="2">
    <source>
        <dbReference type="ARBA" id="ARBA00023315"/>
    </source>
</evidence>
<dbReference type="Gene3D" id="3.40.630.30">
    <property type="match status" value="2"/>
</dbReference>
<protein>
    <recommendedName>
        <fullName evidence="3">N-acetyltransferase domain-containing protein</fullName>
    </recommendedName>
</protein>
<feature type="domain" description="N-acetyltransferase" evidence="3">
    <location>
        <begin position="136"/>
        <end position="297"/>
    </location>
</feature>
<dbReference type="InterPro" id="IPR050832">
    <property type="entry name" value="Bact_Acetyltransf"/>
</dbReference>
<dbReference type="Pfam" id="PF00583">
    <property type="entry name" value="Acetyltransf_1"/>
    <property type="match status" value="2"/>
</dbReference>
<dbReference type="PANTHER" id="PTHR43877">
    <property type="entry name" value="AMINOALKYLPHOSPHONATE N-ACETYLTRANSFERASE-RELATED-RELATED"/>
    <property type="match status" value="1"/>
</dbReference>
<keyword evidence="1" id="KW-0808">Transferase</keyword>
<dbReference type="SUPFAM" id="SSF55729">
    <property type="entry name" value="Acyl-CoA N-acyltransferases (Nat)"/>
    <property type="match status" value="2"/>
</dbReference>
<feature type="domain" description="N-acetyltransferase" evidence="3">
    <location>
        <begin position="1"/>
        <end position="133"/>
    </location>
</feature>
<keyword evidence="5" id="KW-1185">Reference proteome</keyword>
<evidence type="ECO:0000259" key="3">
    <source>
        <dbReference type="PROSITE" id="PS51186"/>
    </source>
</evidence>
<sequence length="302" mass="33944">MEAVAELRAVVMRPDLERLGRYDPHRVRQRLRDGFDPAHTWIIETNTTFAGCVALRPSAEAHWLEHFYLAQDVQGTGIGTGVLRELLERTDEDGVLVRLNVLQGSPARRLYERLGFTVESEDPVDVFMVRKPPGGLHFRLADETDLPTLVRLRDDAARWMLARGVTNQWRPGQLGEDHFRRTMASGEVWLAESDGRVTGAWELWWEDEDAWGPQPPVAGYVHRLMVDRGNARPGTGRSLLRAAERRVAEAGRTFVRLDCLADNARLNAYYLDAGYRVVGHKAGKPQPGGAPKSFTLLEKACA</sequence>
<reference evidence="4 5" key="1">
    <citation type="journal article" date="2010" name="ChemBioChem">
        <title>Cloning and characterization of the biosynthetic gene cluster of 16-membered macrolide antibiotic FD-891: involvement of a dual functional cytochrome P450 monooxygenase catalyzing epoxidation and hydroxylation.</title>
        <authorList>
            <person name="Kudo F."/>
            <person name="Motegi A."/>
            <person name="Mizoue K."/>
            <person name="Eguchi T."/>
        </authorList>
    </citation>
    <scope>NUCLEOTIDE SEQUENCE [LARGE SCALE GENOMIC DNA]</scope>
    <source>
        <strain evidence="4 5">A-8890</strain>
    </source>
</reference>
<accession>A0ABM7FD85</accession>
<dbReference type="CDD" id="cd04301">
    <property type="entry name" value="NAT_SF"/>
    <property type="match status" value="1"/>
</dbReference>
<organism evidence="4 5">
    <name type="scientific">Streptomyces graminofaciens</name>
    <dbReference type="NCBI Taxonomy" id="68212"/>
    <lineage>
        <taxon>Bacteria</taxon>
        <taxon>Bacillati</taxon>
        <taxon>Actinomycetota</taxon>
        <taxon>Actinomycetes</taxon>
        <taxon>Kitasatosporales</taxon>
        <taxon>Streptomycetaceae</taxon>
        <taxon>Streptomyces</taxon>
    </lineage>
</organism>
<evidence type="ECO:0000313" key="4">
    <source>
        <dbReference type="EMBL" id="BBC34071.1"/>
    </source>
</evidence>
<dbReference type="PROSITE" id="PS51186">
    <property type="entry name" value="GNAT"/>
    <property type="match status" value="2"/>
</dbReference>
<dbReference type="PANTHER" id="PTHR43877:SF1">
    <property type="entry name" value="ACETYLTRANSFERASE"/>
    <property type="match status" value="1"/>
</dbReference>
<dbReference type="InterPro" id="IPR016181">
    <property type="entry name" value="Acyl_CoA_acyltransferase"/>
</dbReference>